<feature type="site" description="Transition state stabilizer" evidence="7">
    <location>
        <position position="77"/>
    </location>
</feature>
<dbReference type="SUPFAM" id="SSF51726">
    <property type="entry name" value="UROD/MetE-like"/>
    <property type="match status" value="1"/>
</dbReference>
<feature type="domain" description="Uroporphyrinogen decarboxylase (URO-D)" evidence="11">
    <location>
        <begin position="141"/>
        <end position="157"/>
    </location>
</feature>
<dbReference type="InterPro" id="IPR000257">
    <property type="entry name" value="Uroporphyrinogen_deCOase"/>
</dbReference>
<comment type="subunit">
    <text evidence="7">Homodimer.</text>
</comment>
<feature type="binding site" evidence="7">
    <location>
        <position position="153"/>
    </location>
    <ligand>
        <name>substrate</name>
    </ligand>
</feature>
<evidence type="ECO:0000256" key="7">
    <source>
        <dbReference type="HAMAP-Rule" id="MF_00218"/>
    </source>
</evidence>
<feature type="binding site" evidence="7">
    <location>
        <position position="77"/>
    </location>
    <ligand>
        <name>substrate</name>
    </ligand>
</feature>
<evidence type="ECO:0000259" key="11">
    <source>
        <dbReference type="PROSITE" id="PS00907"/>
    </source>
</evidence>
<evidence type="ECO:0000256" key="5">
    <source>
        <dbReference type="ARBA" id="ARBA00023239"/>
    </source>
</evidence>
<evidence type="ECO:0000256" key="9">
    <source>
        <dbReference type="RuleBase" id="RU004169"/>
    </source>
</evidence>
<comment type="caution">
    <text evidence="12">The sequence shown here is derived from an EMBL/GenBank/DDBJ whole genome shotgun (WGS) entry which is preliminary data.</text>
</comment>
<evidence type="ECO:0000256" key="8">
    <source>
        <dbReference type="RuleBase" id="RU000554"/>
    </source>
</evidence>
<dbReference type="PROSITE" id="PS00906">
    <property type="entry name" value="UROD_1"/>
    <property type="match status" value="1"/>
</dbReference>
<dbReference type="EC" id="4.1.1.37" evidence="3 7"/>
<comment type="catalytic activity">
    <reaction evidence="7 8">
        <text>uroporphyrinogen III + 4 H(+) = coproporphyrinogen III + 4 CO2</text>
        <dbReference type="Rhea" id="RHEA:19865"/>
        <dbReference type="ChEBI" id="CHEBI:15378"/>
        <dbReference type="ChEBI" id="CHEBI:16526"/>
        <dbReference type="ChEBI" id="CHEBI:57308"/>
        <dbReference type="ChEBI" id="CHEBI:57309"/>
        <dbReference type="EC" id="4.1.1.37"/>
    </reaction>
</comment>
<dbReference type="Pfam" id="PF01208">
    <property type="entry name" value="URO-D"/>
    <property type="match status" value="1"/>
</dbReference>
<gene>
    <name evidence="7 12" type="primary">hemE</name>
    <name evidence="12" type="ORF">VVD49_02020</name>
</gene>
<proteinExistence type="inferred from homology"/>
<dbReference type="Proteomes" id="UP001331561">
    <property type="component" value="Unassembled WGS sequence"/>
</dbReference>
<dbReference type="PANTHER" id="PTHR21091">
    <property type="entry name" value="METHYLTETRAHYDROFOLATE:HOMOCYSTEINE METHYLTRANSFERASE RELATED"/>
    <property type="match status" value="1"/>
</dbReference>
<evidence type="ECO:0000256" key="2">
    <source>
        <dbReference type="ARBA" id="ARBA00009935"/>
    </source>
</evidence>
<dbReference type="CDD" id="cd00717">
    <property type="entry name" value="URO-D"/>
    <property type="match status" value="1"/>
</dbReference>
<keyword evidence="6 7" id="KW-0627">Porphyrin biosynthesis</keyword>
<keyword evidence="4 7" id="KW-0210">Decarboxylase</keyword>
<evidence type="ECO:0000256" key="6">
    <source>
        <dbReference type="ARBA" id="ARBA00023244"/>
    </source>
</evidence>
<name>A0ABU6JYR5_9RHOO</name>
<comment type="caution">
    <text evidence="7">Lacks conserved residue(s) required for the propagation of feature annotation.</text>
</comment>
<feature type="domain" description="Uroporphyrinogen decarboxylase (URO-D)" evidence="10">
    <location>
        <begin position="22"/>
        <end position="31"/>
    </location>
</feature>
<dbReference type="PANTHER" id="PTHR21091:SF169">
    <property type="entry name" value="UROPORPHYRINOGEN DECARBOXYLASE"/>
    <property type="match status" value="1"/>
</dbReference>
<evidence type="ECO:0000259" key="10">
    <source>
        <dbReference type="PROSITE" id="PS00906"/>
    </source>
</evidence>
<feature type="binding site" evidence="7">
    <location>
        <position position="208"/>
    </location>
    <ligand>
        <name>substrate</name>
    </ligand>
</feature>
<keyword evidence="5 7" id="KW-0456">Lyase</keyword>
<organism evidence="12 13">
    <name type="scientific">Uliginosibacterium silvisoli</name>
    <dbReference type="NCBI Taxonomy" id="3114758"/>
    <lineage>
        <taxon>Bacteria</taxon>
        <taxon>Pseudomonadati</taxon>
        <taxon>Pseudomonadota</taxon>
        <taxon>Betaproteobacteria</taxon>
        <taxon>Rhodocyclales</taxon>
        <taxon>Zoogloeaceae</taxon>
        <taxon>Uliginosibacterium</taxon>
    </lineage>
</organism>
<evidence type="ECO:0000256" key="3">
    <source>
        <dbReference type="ARBA" id="ARBA00012288"/>
    </source>
</evidence>
<dbReference type="RefSeq" id="WP_327597456.1">
    <property type="nucleotide sequence ID" value="NZ_JAYXHS010000001.1"/>
</dbReference>
<protein>
    <recommendedName>
        <fullName evidence="3 7">Uroporphyrinogen decarboxylase</fullName>
        <shortName evidence="7">UPD</shortName>
        <shortName evidence="7">URO-D</shortName>
        <ecNumber evidence="3 7">4.1.1.37</ecNumber>
    </recommendedName>
</protein>
<comment type="function">
    <text evidence="7">Catalyzes the decarboxylation of four acetate groups of uroporphyrinogen-III to yield coproporphyrinogen-III.</text>
</comment>
<dbReference type="PROSITE" id="PS00907">
    <property type="entry name" value="UROD_2"/>
    <property type="match status" value="1"/>
</dbReference>
<accession>A0ABU6JYR5</accession>
<dbReference type="Gene3D" id="3.20.20.210">
    <property type="match status" value="1"/>
</dbReference>
<keyword evidence="7" id="KW-0963">Cytoplasm</keyword>
<dbReference type="HAMAP" id="MF_00218">
    <property type="entry name" value="URO_D"/>
    <property type="match status" value="1"/>
</dbReference>
<dbReference type="EMBL" id="JAYXHS010000001">
    <property type="protein sequence ID" value="MEC5384479.1"/>
    <property type="molecule type" value="Genomic_DNA"/>
</dbReference>
<evidence type="ECO:0000256" key="1">
    <source>
        <dbReference type="ARBA" id="ARBA00004804"/>
    </source>
</evidence>
<comment type="similarity">
    <text evidence="2 7 9">Belongs to the uroporphyrinogen decarboxylase family.</text>
</comment>
<dbReference type="InterPro" id="IPR006361">
    <property type="entry name" value="Uroporphyrinogen_deCO2ase_HemE"/>
</dbReference>
<dbReference type="InterPro" id="IPR038071">
    <property type="entry name" value="UROD/MetE-like_sf"/>
</dbReference>
<sequence length="374" mass="41255">MSRPTNDTLLRALLREPTDYTPVWLMRQAGRYLPEYRETRARAGSFLDLCKNPGFATEVTLQPLARFPLDAAILFSDILTVPDAMGLGLYFADGEGPRFERPLRTEAAIRELSVPGMESLQYVFDGVSEISKALKGSVPLIGFSGSPFTLACYMIEGGGSDDFRNVKALMYSRPDLLHRILDINAQTVVKYLNAQIERGAQAVMVFDTWGGALSTHAYREFSLRYMQQIVDGVTRTRDGEMVPLVLFTKGGGQWLEDIAQTGCDAAGLDWATDLGVARARVGHRIGLQGNIDPGVLMGSPQGVEAEVKRVLEDFGPHYGHVFNLGHGISQHAPHDNVRVLVSTVHEHSRRMRAEQPFGESAAPVEDWVSPIIQL</sequence>
<evidence type="ECO:0000256" key="4">
    <source>
        <dbReference type="ARBA" id="ARBA00022793"/>
    </source>
</evidence>
<keyword evidence="13" id="KW-1185">Reference proteome</keyword>
<comment type="subcellular location">
    <subcellularLocation>
        <location evidence="7">Cytoplasm</location>
    </subcellularLocation>
</comment>
<dbReference type="NCBIfam" id="TIGR01464">
    <property type="entry name" value="hemE"/>
    <property type="match status" value="1"/>
</dbReference>
<feature type="binding site" evidence="7">
    <location>
        <position position="326"/>
    </location>
    <ligand>
        <name>substrate</name>
    </ligand>
</feature>
<feature type="binding site" evidence="7">
    <location>
        <begin position="27"/>
        <end position="31"/>
    </location>
    <ligand>
        <name>substrate</name>
    </ligand>
</feature>
<evidence type="ECO:0000313" key="13">
    <source>
        <dbReference type="Proteomes" id="UP001331561"/>
    </source>
</evidence>
<evidence type="ECO:0000313" key="12">
    <source>
        <dbReference type="EMBL" id="MEC5384479.1"/>
    </source>
</evidence>
<dbReference type="GO" id="GO:0004853">
    <property type="term" value="F:uroporphyrinogen decarboxylase activity"/>
    <property type="evidence" value="ECO:0007669"/>
    <property type="project" value="UniProtKB-EC"/>
</dbReference>
<reference evidence="12 13" key="1">
    <citation type="submission" date="2024-01" db="EMBL/GenBank/DDBJ databases">
        <title>Uliginosibacterium soil sp. nov.</title>
        <authorList>
            <person name="Lv Y."/>
        </authorList>
    </citation>
    <scope>NUCLEOTIDE SEQUENCE [LARGE SCALE GENOMIC DNA]</scope>
    <source>
        <strain evidence="12 13">H3</strain>
    </source>
</reference>
<comment type="pathway">
    <text evidence="1 7 8">Porphyrin-containing compound metabolism; protoporphyrin-IX biosynthesis; coproporphyrinogen-III from 5-aminolevulinate: step 4/4.</text>
</comment>